<proteinExistence type="predicted"/>
<organism evidence="1 2">
    <name type="scientific">Melastoma candidum</name>
    <dbReference type="NCBI Taxonomy" id="119954"/>
    <lineage>
        <taxon>Eukaryota</taxon>
        <taxon>Viridiplantae</taxon>
        <taxon>Streptophyta</taxon>
        <taxon>Embryophyta</taxon>
        <taxon>Tracheophyta</taxon>
        <taxon>Spermatophyta</taxon>
        <taxon>Magnoliopsida</taxon>
        <taxon>eudicotyledons</taxon>
        <taxon>Gunneridae</taxon>
        <taxon>Pentapetalae</taxon>
        <taxon>rosids</taxon>
        <taxon>malvids</taxon>
        <taxon>Myrtales</taxon>
        <taxon>Melastomataceae</taxon>
        <taxon>Melastomatoideae</taxon>
        <taxon>Melastomateae</taxon>
        <taxon>Melastoma</taxon>
    </lineage>
</organism>
<comment type="caution">
    <text evidence="1">The sequence shown here is derived from an EMBL/GenBank/DDBJ whole genome shotgun (WGS) entry which is preliminary data.</text>
</comment>
<dbReference type="Proteomes" id="UP001057402">
    <property type="component" value="Chromosome 8"/>
</dbReference>
<dbReference type="EMBL" id="CM042887">
    <property type="protein sequence ID" value="KAI4331282.1"/>
    <property type="molecule type" value="Genomic_DNA"/>
</dbReference>
<accession>A0ACB9N498</accession>
<keyword evidence="2" id="KW-1185">Reference proteome</keyword>
<name>A0ACB9N498_9MYRT</name>
<reference evidence="2" key="1">
    <citation type="journal article" date="2023" name="Front. Plant Sci.">
        <title>Chromosomal-level genome assembly of Melastoma candidum provides insights into trichome evolution.</title>
        <authorList>
            <person name="Zhong Y."/>
            <person name="Wu W."/>
            <person name="Sun C."/>
            <person name="Zou P."/>
            <person name="Liu Y."/>
            <person name="Dai S."/>
            <person name="Zhou R."/>
        </authorList>
    </citation>
    <scope>NUCLEOTIDE SEQUENCE [LARGE SCALE GENOMIC DNA]</scope>
</reference>
<protein>
    <submittedName>
        <fullName evidence="1">Uncharacterized protein</fullName>
    </submittedName>
</protein>
<sequence>MIAPWHLFLGSMAKEAVEDWHRQWRNIRVGDVVKIEKDQFFPADLFLLSSSYEDDSSSGFKAEKHWLYIWVVIFTGHDSKVMQNATKSPSKRRRNREEDGPDHICPPRVLIGISL</sequence>
<gene>
    <name evidence="1" type="ORF">MLD38_029481</name>
</gene>
<evidence type="ECO:0000313" key="1">
    <source>
        <dbReference type="EMBL" id="KAI4331282.1"/>
    </source>
</evidence>
<evidence type="ECO:0000313" key="2">
    <source>
        <dbReference type="Proteomes" id="UP001057402"/>
    </source>
</evidence>